<comment type="similarity">
    <text evidence="3">Belongs to the Nth/MutY family.</text>
</comment>
<evidence type="ECO:0000313" key="16">
    <source>
        <dbReference type="Proteomes" id="UP000053257"/>
    </source>
</evidence>
<dbReference type="InterPro" id="IPR023170">
    <property type="entry name" value="HhH_base_excis_C"/>
</dbReference>
<dbReference type="GO" id="GO:0046872">
    <property type="term" value="F:metal ion binding"/>
    <property type="evidence" value="ECO:0007669"/>
    <property type="project" value="UniProtKB-KW"/>
</dbReference>
<dbReference type="InterPro" id="IPR003265">
    <property type="entry name" value="HhH-GPD_domain"/>
</dbReference>
<feature type="non-terminal residue" evidence="15">
    <location>
        <position position="277"/>
    </location>
</feature>
<keyword evidence="10" id="KW-0408">Iron</keyword>
<evidence type="ECO:0000256" key="7">
    <source>
        <dbReference type="ARBA" id="ARBA00022723"/>
    </source>
</evidence>
<dbReference type="EMBL" id="KN840610">
    <property type="protein sequence ID" value="KIP03542.1"/>
    <property type="molecule type" value="Genomic_DNA"/>
</dbReference>
<evidence type="ECO:0000256" key="6">
    <source>
        <dbReference type="ARBA" id="ARBA00022485"/>
    </source>
</evidence>
<keyword evidence="6" id="KW-0004">4Fe-4S</keyword>
<evidence type="ECO:0000259" key="14">
    <source>
        <dbReference type="SMART" id="SM00478"/>
    </source>
</evidence>
<dbReference type="Pfam" id="PF00730">
    <property type="entry name" value="HhH-GPD"/>
    <property type="match status" value="1"/>
</dbReference>
<dbReference type="PANTHER" id="PTHR42944:SF1">
    <property type="entry name" value="ADENINE DNA GLYCOSYLASE"/>
    <property type="match status" value="1"/>
</dbReference>
<dbReference type="Gene3D" id="1.10.340.30">
    <property type="entry name" value="Hypothetical protein, domain 2"/>
    <property type="match status" value="1"/>
</dbReference>
<dbReference type="PANTHER" id="PTHR42944">
    <property type="entry name" value="ADENINE DNA GLYCOSYLASE"/>
    <property type="match status" value="1"/>
</dbReference>
<dbReference type="GO" id="GO:0034039">
    <property type="term" value="F:8-oxo-7,8-dihydroguanine DNA N-glycosylase activity"/>
    <property type="evidence" value="ECO:0007669"/>
    <property type="project" value="TreeGrafter"/>
</dbReference>
<dbReference type="InterPro" id="IPR044298">
    <property type="entry name" value="MIG/MutY"/>
</dbReference>
<proteinExistence type="inferred from homology"/>
<keyword evidence="16" id="KW-1185">Reference proteome</keyword>
<evidence type="ECO:0000256" key="3">
    <source>
        <dbReference type="ARBA" id="ARBA00008343"/>
    </source>
</evidence>
<dbReference type="AlphaFoldDB" id="A0A0C3S218"/>
<dbReference type="GO" id="GO:0005634">
    <property type="term" value="C:nucleus"/>
    <property type="evidence" value="ECO:0007669"/>
    <property type="project" value="TreeGrafter"/>
</dbReference>
<dbReference type="Gene3D" id="1.10.1670.10">
    <property type="entry name" value="Helix-hairpin-Helix base-excision DNA repair enzymes (C-terminal)"/>
    <property type="match status" value="1"/>
</dbReference>
<gene>
    <name evidence="15" type="ORF">PHLGIDRAFT_94615</name>
</gene>
<evidence type="ECO:0000256" key="10">
    <source>
        <dbReference type="ARBA" id="ARBA00023004"/>
    </source>
</evidence>
<accession>A0A0C3S218</accession>
<dbReference type="GO" id="GO:0035485">
    <property type="term" value="F:adenine/guanine mispair binding"/>
    <property type="evidence" value="ECO:0007669"/>
    <property type="project" value="TreeGrafter"/>
</dbReference>
<keyword evidence="7" id="KW-0479">Metal-binding</keyword>
<keyword evidence="9" id="KW-0378">Hydrolase</keyword>
<reference evidence="15 16" key="1">
    <citation type="journal article" date="2014" name="PLoS Genet.">
        <title>Analysis of the Phlebiopsis gigantea genome, transcriptome and secretome provides insight into its pioneer colonization strategies of wood.</title>
        <authorList>
            <person name="Hori C."/>
            <person name="Ishida T."/>
            <person name="Igarashi K."/>
            <person name="Samejima M."/>
            <person name="Suzuki H."/>
            <person name="Master E."/>
            <person name="Ferreira P."/>
            <person name="Ruiz-Duenas F.J."/>
            <person name="Held B."/>
            <person name="Canessa P."/>
            <person name="Larrondo L.F."/>
            <person name="Schmoll M."/>
            <person name="Druzhinina I.S."/>
            <person name="Kubicek C.P."/>
            <person name="Gaskell J.A."/>
            <person name="Kersten P."/>
            <person name="St John F."/>
            <person name="Glasner J."/>
            <person name="Sabat G."/>
            <person name="Splinter BonDurant S."/>
            <person name="Syed K."/>
            <person name="Yadav J."/>
            <person name="Mgbeahuruike A.C."/>
            <person name="Kovalchuk A."/>
            <person name="Asiegbu F.O."/>
            <person name="Lackner G."/>
            <person name="Hoffmeister D."/>
            <person name="Rencoret J."/>
            <person name="Gutierrez A."/>
            <person name="Sun H."/>
            <person name="Lindquist E."/>
            <person name="Barry K."/>
            <person name="Riley R."/>
            <person name="Grigoriev I.V."/>
            <person name="Henrissat B."/>
            <person name="Kues U."/>
            <person name="Berka R.M."/>
            <person name="Martinez A.T."/>
            <person name="Covert S.F."/>
            <person name="Blanchette R.A."/>
            <person name="Cullen D."/>
        </authorList>
    </citation>
    <scope>NUCLEOTIDE SEQUENCE [LARGE SCALE GENOMIC DNA]</scope>
    <source>
        <strain evidence="15 16">11061_1 CR5-6</strain>
    </source>
</reference>
<keyword evidence="13" id="KW-0326">Glycosidase</keyword>
<evidence type="ECO:0000256" key="4">
    <source>
        <dbReference type="ARBA" id="ARBA00012045"/>
    </source>
</evidence>
<dbReference type="InterPro" id="IPR003651">
    <property type="entry name" value="Endonuclease3_FeS-loop_motif"/>
</dbReference>
<evidence type="ECO:0000256" key="8">
    <source>
        <dbReference type="ARBA" id="ARBA00022763"/>
    </source>
</evidence>
<keyword evidence="11" id="KW-0411">Iron-sulfur</keyword>
<keyword evidence="12" id="KW-0234">DNA repair</keyword>
<organism evidence="15 16">
    <name type="scientific">Phlebiopsis gigantea (strain 11061_1 CR5-6)</name>
    <name type="common">White-rot fungus</name>
    <name type="synonym">Peniophora gigantea</name>
    <dbReference type="NCBI Taxonomy" id="745531"/>
    <lineage>
        <taxon>Eukaryota</taxon>
        <taxon>Fungi</taxon>
        <taxon>Dikarya</taxon>
        <taxon>Basidiomycota</taxon>
        <taxon>Agaricomycotina</taxon>
        <taxon>Agaricomycetes</taxon>
        <taxon>Polyporales</taxon>
        <taxon>Phanerochaetaceae</taxon>
        <taxon>Phlebiopsis</taxon>
    </lineage>
</organism>
<name>A0A0C3S218_PHLG1</name>
<dbReference type="GO" id="GO:0006285">
    <property type="term" value="P:base-excision repair, AP site formation"/>
    <property type="evidence" value="ECO:0007669"/>
    <property type="project" value="UniProtKB-ARBA"/>
</dbReference>
<comment type="cofactor">
    <cofactor evidence="2">
        <name>[4Fe-4S] cluster</name>
        <dbReference type="ChEBI" id="CHEBI:49883"/>
    </cofactor>
</comment>
<evidence type="ECO:0000256" key="13">
    <source>
        <dbReference type="ARBA" id="ARBA00023295"/>
    </source>
</evidence>
<evidence type="ECO:0000256" key="1">
    <source>
        <dbReference type="ARBA" id="ARBA00000843"/>
    </source>
</evidence>
<protein>
    <recommendedName>
        <fullName evidence="5">Adenine DNA glycosylase</fullName>
        <ecNumber evidence="4">3.2.2.31</ecNumber>
    </recommendedName>
</protein>
<dbReference type="GO" id="GO:0006298">
    <property type="term" value="P:mismatch repair"/>
    <property type="evidence" value="ECO:0007669"/>
    <property type="project" value="TreeGrafter"/>
</dbReference>
<dbReference type="STRING" id="745531.A0A0C3S218"/>
<dbReference type="FunFam" id="1.10.340.30:FF:000002">
    <property type="entry name" value="Adenine DNA glycosylase"/>
    <property type="match status" value="1"/>
</dbReference>
<evidence type="ECO:0000256" key="5">
    <source>
        <dbReference type="ARBA" id="ARBA00022023"/>
    </source>
</evidence>
<dbReference type="SUPFAM" id="SSF48150">
    <property type="entry name" value="DNA-glycosylase"/>
    <property type="match status" value="1"/>
</dbReference>
<comment type="catalytic activity">
    <reaction evidence="1">
        <text>Hydrolyzes free adenine bases from 7,8-dihydro-8-oxoguanine:adenine mismatched double-stranded DNA, leaving an apurinic site.</text>
        <dbReference type="EC" id="3.2.2.31"/>
    </reaction>
</comment>
<dbReference type="SMART" id="SM00478">
    <property type="entry name" value="ENDO3c"/>
    <property type="match status" value="1"/>
</dbReference>
<dbReference type="HOGENOM" id="CLU_012862_0_0_1"/>
<dbReference type="EC" id="3.2.2.31" evidence="4"/>
<evidence type="ECO:0000256" key="2">
    <source>
        <dbReference type="ARBA" id="ARBA00001966"/>
    </source>
</evidence>
<keyword evidence="8" id="KW-0227">DNA damage</keyword>
<dbReference type="GO" id="GO:0051539">
    <property type="term" value="F:4 iron, 4 sulfur cluster binding"/>
    <property type="evidence" value="ECO:0007669"/>
    <property type="project" value="UniProtKB-KW"/>
</dbReference>
<evidence type="ECO:0000256" key="12">
    <source>
        <dbReference type="ARBA" id="ARBA00023204"/>
    </source>
</evidence>
<dbReference type="SMART" id="SM00525">
    <property type="entry name" value="FES"/>
    <property type="match status" value="1"/>
</dbReference>
<dbReference type="InterPro" id="IPR011257">
    <property type="entry name" value="DNA_glycosylase"/>
</dbReference>
<feature type="domain" description="HhH-GPD" evidence="14">
    <location>
        <begin position="29"/>
        <end position="182"/>
    </location>
</feature>
<dbReference type="GO" id="GO:0032357">
    <property type="term" value="F:oxidized purine DNA binding"/>
    <property type="evidence" value="ECO:0007669"/>
    <property type="project" value="TreeGrafter"/>
</dbReference>
<evidence type="ECO:0000256" key="9">
    <source>
        <dbReference type="ARBA" id="ARBA00022801"/>
    </source>
</evidence>
<evidence type="ECO:0000313" key="15">
    <source>
        <dbReference type="EMBL" id="KIP03542.1"/>
    </source>
</evidence>
<evidence type="ECO:0000256" key="11">
    <source>
        <dbReference type="ARBA" id="ARBA00023014"/>
    </source>
</evidence>
<dbReference type="OrthoDB" id="10248838at2759"/>
<dbReference type="GO" id="GO:0000701">
    <property type="term" value="F:purine-specific mismatch base pair DNA N-glycosylase activity"/>
    <property type="evidence" value="ECO:0007669"/>
    <property type="project" value="UniProtKB-EC"/>
</dbReference>
<dbReference type="Proteomes" id="UP000053257">
    <property type="component" value="Unassembled WGS sequence"/>
</dbReference>
<sequence>MPWRKPYDPTLGPAERAQRAYEVWISEIMLQQTQVATVIPYYNRWMARFPTINDLAASDIDTVNALWKGLGYYSRAARLLQGARKAVEELGGRLPDNAGDLEAKMPGIGRYSAGAICSIAYNQCVPVLDGNVHRLLSRLLALYAPPKAKQTLDILWAAAAALVEDSARPGDVNQALIELGSTVCKVRDPQCGSCPLRAWCGASRGEKAAEEPPSPPRAAAGEAPLPDVEDMCTVCAPLPAARPPTVFPMKAARKKPREELDVVHVVEWRHADERWFL</sequence>
<dbReference type="CDD" id="cd00056">
    <property type="entry name" value="ENDO3c"/>
    <property type="match status" value="1"/>
</dbReference>